<dbReference type="Proteomes" id="UP001363010">
    <property type="component" value="Unassembled WGS sequence"/>
</dbReference>
<dbReference type="InterPro" id="IPR006533">
    <property type="entry name" value="T6SS_Vgr_RhsGE"/>
</dbReference>
<comment type="similarity">
    <text evidence="1">Belongs to the VgrG protein family.</text>
</comment>
<dbReference type="NCBIfam" id="TIGR03361">
    <property type="entry name" value="VI_Rhs_Vgr"/>
    <property type="match status" value="1"/>
</dbReference>
<evidence type="ECO:0000259" key="4">
    <source>
        <dbReference type="Pfam" id="PF10106"/>
    </source>
</evidence>
<feature type="compositionally biased region" description="Basic and acidic residues" evidence="2">
    <location>
        <begin position="358"/>
        <end position="374"/>
    </location>
</feature>
<dbReference type="SUPFAM" id="SSF69349">
    <property type="entry name" value="Phage fibre proteins"/>
    <property type="match status" value="1"/>
</dbReference>
<feature type="domain" description="Putative type VI secretion system Rhs element associated Vgr" evidence="5">
    <location>
        <begin position="228"/>
        <end position="327"/>
    </location>
</feature>
<reference evidence="6 7" key="1">
    <citation type="submission" date="2024-03" db="EMBL/GenBank/DDBJ databases">
        <title>Novel species of the genus Variovorax.</title>
        <authorList>
            <person name="Liu Q."/>
            <person name="Xin Y.-H."/>
        </authorList>
    </citation>
    <scope>NUCLEOTIDE SEQUENCE [LARGE SCALE GENOMIC DNA]</scope>
    <source>
        <strain evidence="6 7">KACC 18501</strain>
    </source>
</reference>
<dbReference type="EMBL" id="JBBKZV010000043">
    <property type="protein sequence ID" value="MEJ8826876.1"/>
    <property type="molecule type" value="Genomic_DNA"/>
</dbReference>
<dbReference type="Pfam" id="PF13296">
    <property type="entry name" value="T6SS_Vgr"/>
    <property type="match status" value="1"/>
</dbReference>
<sequence>NDPHEEGRFLSLLRMQALRTHGARAKASGNLRGMTPGFTFRLARHPRQQANAEYLILDTRLLIEDVAQDSQIRDAAPGRRQRWKVEVDLTAHPVKEPLRPALTQTKPHTHGPQTALVVGPEGQNLWTDELGRIKVQFPWDRIGQKNQHSTCWLRVSSPWAGNQLGGIHIPRIGQEVIVDFLGGDPDLPLCTGRVHNRTNLPPWSLPGQSALSGFRSRELTKEGGNSAAGRSNHLLMDDTPGKIQAQLKSDYQHSSVSVGYITRVEDNAGRKDFRGLGFELRSDGHGVIRAANGLLLTTEPRFGARAHVLDSAETLQRLTQAREQHESGFDAASRVKAQGKGDQDEVARALKAQNDAIQGKDKGKDIGKGGTEEGKFPELCEPHLVLASPAGIETTTQGSTHIASDEHTALTSGQHISLSSGASLLGVALNAIKLFAQQNGMHLVAAQADIDIQALSNSINMLAKLEITQTAERITIRAKEELRLEGGGSTKVFNAQGLTKRTHAGHANHAASQSFEGPRGVDAQYPLLPVVAGLPQQPPREEHFVLLEHAGGLRLPQQKYRIAFDGGRKVEGVTNELGETEVAQSAVAQFARIDVLRNAEDGVLASYTPDVRTPTDETYTPVAEKRERGNTTIAGKNHKPNADEATSRQKEPLHTSCDPNNWGMRRHEPKKGSVQEWDYPVAQAYVETVKPVLMGVDWKRATWPLGDSDEELLNALLKTHIPKALGQGAFGLPKAAMPTILIPDDVDARKLGINPDDLTLKGIMRPKDWLLVGCKGGVTSIIDAANGAEDVSNAVREFVSTLYHEARHAQQFFWVVALLQQHAGDYAHLPNIQRVWRDFMSPKHFEIAARTLLPDEPSARVGLHRMLIGQYYWLLCFYDSENGRRPNQPGYLAEILPSEIPLARKAAYELLQNVGLGGKPIDVDQMAKGASGSFGYRMRPWEEDSFACDEVVKGLWNDNAGAVLPRPGFCTRVFEIASGTVQGPTGGGDHAH</sequence>
<dbReference type="Pfam" id="PF10106">
    <property type="entry name" value="DUF2345"/>
    <property type="match status" value="1"/>
</dbReference>
<evidence type="ECO:0000256" key="1">
    <source>
        <dbReference type="ARBA" id="ARBA00005558"/>
    </source>
</evidence>
<protein>
    <submittedName>
        <fullName evidence="6">Type VI secretion system tip protein TssI/VgrG</fullName>
    </submittedName>
</protein>
<dbReference type="NCBIfam" id="TIGR01646">
    <property type="entry name" value="vgr_GE"/>
    <property type="match status" value="1"/>
</dbReference>
<proteinExistence type="inferred from homology"/>
<accession>A0ABU8WA09</accession>
<name>A0ABU8WA09_9BURK</name>
<gene>
    <name evidence="6" type="primary">tssI</name>
    <name evidence="6" type="ORF">WKW80_33560</name>
</gene>
<dbReference type="Pfam" id="PF04717">
    <property type="entry name" value="Phage_base_V"/>
    <property type="match status" value="1"/>
</dbReference>
<dbReference type="InterPro" id="IPR018769">
    <property type="entry name" value="VgrG2_DUF2345"/>
</dbReference>
<feature type="compositionally biased region" description="Basic and acidic residues" evidence="2">
    <location>
        <begin position="640"/>
        <end position="653"/>
    </location>
</feature>
<organism evidence="6 7">
    <name type="scientific">Variovorax humicola</name>
    <dbReference type="NCBI Taxonomy" id="1769758"/>
    <lineage>
        <taxon>Bacteria</taxon>
        <taxon>Pseudomonadati</taxon>
        <taxon>Pseudomonadota</taxon>
        <taxon>Betaproteobacteria</taxon>
        <taxon>Burkholderiales</taxon>
        <taxon>Comamonadaceae</taxon>
        <taxon>Variovorax</taxon>
    </lineage>
</organism>
<evidence type="ECO:0000256" key="2">
    <source>
        <dbReference type="SAM" id="MobiDB-lite"/>
    </source>
</evidence>
<keyword evidence="7" id="KW-1185">Reference proteome</keyword>
<comment type="caution">
    <text evidence="6">The sequence shown here is derived from an EMBL/GenBank/DDBJ whole genome shotgun (WGS) entry which is preliminary data.</text>
</comment>
<dbReference type="InterPro" id="IPR037026">
    <property type="entry name" value="Vgr_OB-fold_dom_sf"/>
</dbReference>
<dbReference type="Gene3D" id="2.40.50.230">
    <property type="entry name" value="Gp5 N-terminal domain"/>
    <property type="match status" value="1"/>
</dbReference>
<feature type="domain" description="Gp5/Type VI secretion system Vgr protein OB-fold" evidence="3">
    <location>
        <begin position="127"/>
        <end position="194"/>
    </location>
</feature>
<feature type="domain" description="DUF2345" evidence="4">
    <location>
        <begin position="372"/>
        <end position="518"/>
    </location>
</feature>
<dbReference type="Pfam" id="PF05954">
    <property type="entry name" value="Phage_GPD"/>
    <property type="match status" value="1"/>
</dbReference>
<feature type="region of interest" description="Disordered" evidence="2">
    <location>
        <begin position="352"/>
        <end position="374"/>
    </location>
</feature>
<dbReference type="SUPFAM" id="SSF69255">
    <property type="entry name" value="gp5 N-terminal domain-like"/>
    <property type="match status" value="1"/>
</dbReference>
<feature type="region of interest" description="Disordered" evidence="2">
    <location>
        <begin position="626"/>
        <end position="668"/>
    </location>
</feature>
<dbReference type="RefSeq" id="WP_340367911.1">
    <property type="nucleotide sequence ID" value="NZ_JBBKZV010000043.1"/>
</dbReference>
<feature type="non-terminal residue" evidence="6">
    <location>
        <position position="1"/>
    </location>
</feature>
<evidence type="ECO:0000259" key="3">
    <source>
        <dbReference type="Pfam" id="PF04717"/>
    </source>
</evidence>
<dbReference type="InterPro" id="IPR017847">
    <property type="entry name" value="T6SS_RhsGE_Vgr_subset"/>
</dbReference>
<dbReference type="InterPro" id="IPR028244">
    <property type="entry name" value="T6SS_Rhs_Vgr_dom"/>
</dbReference>
<dbReference type="Gene3D" id="2.30.110.50">
    <property type="match status" value="1"/>
</dbReference>
<evidence type="ECO:0000313" key="6">
    <source>
        <dbReference type="EMBL" id="MEJ8826876.1"/>
    </source>
</evidence>
<evidence type="ECO:0000313" key="7">
    <source>
        <dbReference type="Proteomes" id="UP001363010"/>
    </source>
</evidence>
<evidence type="ECO:0000259" key="5">
    <source>
        <dbReference type="Pfam" id="PF13296"/>
    </source>
</evidence>
<dbReference type="SUPFAM" id="SSF69279">
    <property type="entry name" value="Phage tail proteins"/>
    <property type="match status" value="1"/>
</dbReference>
<dbReference type="InterPro" id="IPR006531">
    <property type="entry name" value="Gp5/Vgr_OB"/>
</dbReference>